<evidence type="ECO:0000313" key="2">
    <source>
        <dbReference type="Proteomes" id="UP000199137"/>
    </source>
</evidence>
<gene>
    <name evidence="1" type="ORF">SAMN05421854_109289</name>
</gene>
<evidence type="ECO:0000313" key="1">
    <source>
        <dbReference type="EMBL" id="SFQ20513.1"/>
    </source>
</evidence>
<dbReference type="InterPro" id="IPR038461">
    <property type="entry name" value="Schlafen_AlbA_2_dom_sf"/>
</dbReference>
<dbReference type="EMBL" id="FOWC01000009">
    <property type="protein sequence ID" value="SFQ20513.1"/>
    <property type="molecule type" value="Genomic_DNA"/>
</dbReference>
<organism evidence="1 2">
    <name type="scientific">Amycolatopsis rubida</name>
    <dbReference type="NCBI Taxonomy" id="112413"/>
    <lineage>
        <taxon>Bacteria</taxon>
        <taxon>Bacillati</taxon>
        <taxon>Actinomycetota</taxon>
        <taxon>Actinomycetes</taxon>
        <taxon>Pseudonocardiales</taxon>
        <taxon>Pseudonocardiaceae</taxon>
        <taxon>Amycolatopsis</taxon>
    </lineage>
</organism>
<evidence type="ECO:0008006" key="3">
    <source>
        <dbReference type="Google" id="ProtNLM"/>
    </source>
</evidence>
<dbReference type="Proteomes" id="UP000199137">
    <property type="component" value="Unassembled WGS sequence"/>
</dbReference>
<accession>A0A1I5WL28</accession>
<dbReference type="RefSeq" id="WP_143132520.1">
    <property type="nucleotide sequence ID" value="NZ_FOWC01000009.1"/>
</dbReference>
<dbReference type="Gene3D" id="3.30.950.30">
    <property type="entry name" value="Schlafen, AAA domain"/>
    <property type="match status" value="1"/>
</dbReference>
<name>A0A1I5WL28_9PSEU</name>
<sequence>MSATSLDDVRHALRINDPAAVIGLRECAWLDVKGGPYRLDSATGKEELVKDVAAFANAATGGLLLIGFKTQVENGEEIVSELGPIPRDKVDLDQHRKLIRTRVMPPPRGFTVEWIDCGDARGVLVIDIPAQSQTQRPFVVPGPSGNDKASERSVAVPVREADGTHWLPQSEIRRLLALGWAEAGGPSEEVLSALVTEAVSAASRAADAARPAHEVGVGEPGWRRPFREAYERARQLIHLGRPTTEVYRIGPGVAQEFESGGPADGWIICALPDQLPVTIAESVWDALHAAGSGVPDGDVLGALGLPFIEQDSTRAGRVVNELATVVELRGGRWGTGLLVRADSGRTWTWEPSPSFSLTTTRYAGNWTGGGAPPLLRVRAIATLPSVGNGEREIPTARRREFAMTLPISELAGAVTILSQRRGADLRAAQWKPGPNRNARDAASFSTTIETSDHRSALSGEVMAALPNATSSAVVTCAELRIYDLAAWADVLGLSGEVAASADLRLSLEELTEFLSIAWQTATEVLPAIITPDPRGGRWAGPPTVELRLSAEQKHDVPGPPPLLTDLVDFAAFGERVDAQLTSMAVTITAPPQLPRELRRALTRQAFVYMGQAFGFTDASEDQL</sequence>
<dbReference type="OrthoDB" id="4299839at2"/>
<reference evidence="2" key="1">
    <citation type="submission" date="2016-10" db="EMBL/GenBank/DDBJ databases">
        <authorList>
            <person name="Varghese N."/>
            <person name="Submissions S."/>
        </authorList>
    </citation>
    <scope>NUCLEOTIDE SEQUENCE [LARGE SCALE GENOMIC DNA]</scope>
    <source>
        <strain evidence="2">DSM 44637</strain>
    </source>
</reference>
<protein>
    <recommendedName>
        <fullName evidence="3">ATP-binding protein</fullName>
    </recommendedName>
</protein>
<dbReference type="AlphaFoldDB" id="A0A1I5WL28"/>
<proteinExistence type="predicted"/>